<evidence type="ECO:0008006" key="4">
    <source>
        <dbReference type="Google" id="ProtNLM"/>
    </source>
</evidence>
<evidence type="ECO:0000256" key="1">
    <source>
        <dbReference type="SAM" id="SignalP"/>
    </source>
</evidence>
<keyword evidence="3" id="KW-1185">Reference proteome</keyword>
<dbReference type="AlphaFoldDB" id="F0RV77"/>
<accession>F0RV77</accession>
<feature type="signal peptide" evidence="1">
    <location>
        <begin position="1"/>
        <end position="21"/>
    </location>
</feature>
<protein>
    <recommendedName>
        <fullName evidence="4">Porin domain-containing protein</fullName>
    </recommendedName>
</protein>
<reference evidence="3" key="1">
    <citation type="submission" date="2011-02" db="EMBL/GenBank/DDBJ databases">
        <title>Complete sequence of Spirochaeta sp. Buddy.</title>
        <authorList>
            <person name="Lucas S."/>
            <person name="Copeland A."/>
            <person name="Lapidus A."/>
            <person name="Cheng J.-F."/>
            <person name="Goodwin L."/>
            <person name="Pitluck S."/>
            <person name="Zeytun A."/>
            <person name="Detter J.C."/>
            <person name="Han C."/>
            <person name="Tapia R."/>
            <person name="Land M."/>
            <person name="Hauser L."/>
            <person name="Kyrpides N."/>
            <person name="Ivanova N."/>
            <person name="Mikhailova N."/>
            <person name="Pagani I."/>
            <person name="Ritalahti K.M."/>
            <person name="Loeffler F.E."/>
            <person name="Woyke T."/>
        </authorList>
    </citation>
    <scope>NUCLEOTIDE SEQUENCE [LARGE SCALE GENOMIC DNA]</scope>
    <source>
        <strain evidence="3">ATCC BAA-1886 / DSM 22777 / Buddy</strain>
    </source>
</reference>
<name>F0RV77_SPHGB</name>
<sequence length="354" mass="36995">MKKKFVLTLALVLMVAATLVAFPVEFTGSIKAGYTLTFDPVKFVAANTPEINIDALSVTGDFWKVAVAGGTLAFDTDNAIKGTVSIYLDKALAEQGVDMGDLTLTVSLGNKSTVSGLHVYTDPNASVGDNGYRVRQKGAYSTEVQVGYGSMLTASVSVDPTDKTNKPFQISAKSTPVDGISAAVAYTNYAENKFRKVAAANSYSLDTTTGFIVAKTDNTTNPVDADGAIGGSVAVDVAALVDLDFGLSVSAIDTYFLGFEENYLLAGVKASYEDIAAYAEYQLFDGTSNLIAKVSYAGIENANVYGKLTLADLSNSAATIGFGGDYTMGGVTYALDAEYAAKALSLTPSVKVSF</sequence>
<evidence type="ECO:0000313" key="3">
    <source>
        <dbReference type="Proteomes" id="UP000008466"/>
    </source>
</evidence>
<keyword evidence="1" id="KW-0732">Signal</keyword>
<dbReference type="RefSeq" id="WP_013606651.1">
    <property type="nucleotide sequence ID" value="NC_015152.1"/>
</dbReference>
<organism evidence="2 3">
    <name type="scientific">Sphaerochaeta globosa (strain ATCC BAA-1886 / DSM 22777 / Buddy)</name>
    <name type="common">Spirochaeta sp. (strain Buddy)</name>
    <dbReference type="NCBI Taxonomy" id="158189"/>
    <lineage>
        <taxon>Bacteria</taxon>
        <taxon>Pseudomonadati</taxon>
        <taxon>Spirochaetota</taxon>
        <taxon>Spirochaetia</taxon>
        <taxon>Spirochaetales</taxon>
        <taxon>Sphaerochaetaceae</taxon>
        <taxon>Sphaerochaeta</taxon>
    </lineage>
</organism>
<dbReference type="KEGG" id="sbu:SpiBuddy_0972"/>
<evidence type="ECO:0000313" key="2">
    <source>
        <dbReference type="EMBL" id="ADY12799.1"/>
    </source>
</evidence>
<gene>
    <name evidence="2" type="ordered locus">SpiBuddy_0972</name>
</gene>
<feature type="chain" id="PRO_5003257897" description="Porin domain-containing protein" evidence="1">
    <location>
        <begin position="22"/>
        <end position="354"/>
    </location>
</feature>
<dbReference type="HOGENOM" id="CLU_782800_0_0_12"/>
<proteinExistence type="predicted"/>
<dbReference type="OrthoDB" id="368830at2"/>
<dbReference type="EMBL" id="CP002541">
    <property type="protein sequence ID" value="ADY12799.1"/>
    <property type="molecule type" value="Genomic_DNA"/>
</dbReference>
<dbReference type="Proteomes" id="UP000008466">
    <property type="component" value="Chromosome"/>
</dbReference>